<evidence type="ECO:0000313" key="3">
    <source>
        <dbReference type="Proteomes" id="UP000604046"/>
    </source>
</evidence>
<dbReference type="Proteomes" id="UP000604046">
    <property type="component" value="Unassembled WGS sequence"/>
</dbReference>
<feature type="compositionally biased region" description="Acidic residues" evidence="1">
    <location>
        <begin position="502"/>
        <end position="517"/>
    </location>
</feature>
<dbReference type="OrthoDB" id="446451at2759"/>
<feature type="compositionally biased region" description="Basic and acidic residues" evidence="1">
    <location>
        <begin position="484"/>
        <end position="501"/>
    </location>
</feature>
<name>A0A812JT75_9DINO</name>
<feature type="region of interest" description="Disordered" evidence="1">
    <location>
        <begin position="1"/>
        <end position="25"/>
    </location>
</feature>
<dbReference type="AlphaFoldDB" id="A0A812JT75"/>
<organism evidence="2 3">
    <name type="scientific">Symbiodinium natans</name>
    <dbReference type="NCBI Taxonomy" id="878477"/>
    <lineage>
        <taxon>Eukaryota</taxon>
        <taxon>Sar</taxon>
        <taxon>Alveolata</taxon>
        <taxon>Dinophyceae</taxon>
        <taxon>Suessiales</taxon>
        <taxon>Symbiodiniaceae</taxon>
        <taxon>Symbiodinium</taxon>
    </lineage>
</organism>
<gene>
    <name evidence="2" type="primary">ANKRD50</name>
    <name evidence="2" type="ORF">SNAT2548_LOCUS7291</name>
</gene>
<feature type="region of interest" description="Disordered" evidence="1">
    <location>
        <begin position="484"/>
        <end position="547"/>
    </location>
</feature>
<dbReference type="EMBL" id="CAJNDS010000505">
    <property type="protein sequence ID" value="CAE7213187.1"/>
    <property type="molecule type" value="Genomic_DNA"/>
</dbReference>
<protein>
    <submittedName>
        <fullName evidence="2">ANKRD50 protein</fullName>
    </submittedName>
</protein>
<keyword evidence="3" id="KW-1185">Reference proteome</keyword>
<accession>A0A812JT75</accession>
<sequence>MGSGSSVPKKLELEEEVADTGEDEPVDVAAEMVWEDEDAEYPQFPNKLFKGFLRGTVSRGKMKKVLVHYAKLQKEYDSENNVIEWRQALPEVKQIVRPSQPMDYTRASSILKDSFGMDHPKEILKCALSVGGEGLVYAVLRSLPAGSFEKLDWDRFFVENAMPFFGEDYDAAWKLALADELLPKCKDSLLQAMEEKDENGNPQILFEYAESGYLLATAKLLEVAEGKKELYKGFLTDAEVEKIMSFAKVSVDRMGLLALHRELVEAICKGDAAGVQAVLDKKADPNFDHLDGDSCTASPLVLATRQPWESRWGRCIFPFQRDYGLDPEVNTDKTKTLEVLKVLMSAPGIDVNVGAYSYGWHGSHVRMTPLGMAIIGEIDTGCSQHTASADAHLPLPRQELLKLLVKDPRTDLEESYFEFFEGGSQVGCGALMLLELRMTEASEVEIDYQAAMVLMQAGALMTKDWVQKLEGLDAHTAKVKEAIAEREAEEENDRKKAKEEAAAEAEDAEAAEPEEEAAAARPAEEDEDENEREYEKKEDGSIVWCLV</sequence>
<reference evidence="2" key="1">
    <citation type="submission" date="2021-02" db="EMBL/GenBank/DDBJ databases">
        <authorList>
            <person name="Dougan E. K."/>
            <person name="Rhodes N."/>
            <person name="Thang M."/>
            <person name="Chan C."/>
        </authorList>
    </citation>
    <scope>NUCLEOTIDE SEQUENCE</scope>
</reference>
<evidence type="ECO:0000313" key="2">
    <source>
        <dbReference type="EMBL" id="CAE7213187.1"/>
    </source>
</evidence>
<feature type="compositionally biased region" description="Acidic residues" evidence="1">
    <location>
        <begin position="13"/>
        <end position="25"/>
    </location>
</feature>
<proteinExistence type="predicted"/>
<evidence type="ECO:0000256" key="1">
    <source>
        <dbReference type="SAM" id="MobiDB-lite"/>
    </source>
</evidence>
<comment type="caution">
    <text evidence="2">The sequence shown here is derived from an EMBL/GenBank/DDBJ whole genome shotgun (WGS) entry which is preliminary data.</text>
</comment>